<dbReference type="OrthoDB" id="4966223at2"/>
<evidence type="ECO:0000313" key="2">
    <source>
        <dbReference type="Proteomes" id="UP000298216"/>
    </source>
</evidence>
<proteinExistence type="predicted"/>
<dbReference type="InterPro" id="IPR016181">
    <property type="entry name" value="Acyl_CoA_acyltransferase"/>
</dbReference>
<comment type="caution">
    <text evidence="1">The sequence shown here is derived from an EMBL/GenBank/DDBJ whole genome shotgun (WGS) entry which is preliminary data.</text>
</comment>
<dbReference type="AlphaFoldDB" id="A0A4Y9RST9"/>
<gene>
    <name evidence="1" type="ORF">EGY25_08830</name>
</gene>
<dbReference type="Proteomes" id="UP000298216">
    <property type="component" value="Unassembled WGS sequence"/>
</dbReference>
<name>A0A4Y9RST9_9CAUL</name>
<dbReference type="SUPFAM" id="SSF55729">
    <property type="entry name" value="Acyl-CoA N-acyltransferases (Nat)"/>
    <property type="match status" value="1"/>
</dbReference>
<dbReference type="GO" id="GO:0016740">
    <property type="term" value="F:transferase activity"/>
    <property type="evidence" value="ECO:0007669"/>
    <property type="project" value="UniProtKB-KW"/>
</dbReference>
<keyword evidence="1" id="KW-0808">Transferase</keyword>
<reference evidence="1 2" key="1">
    <citation type="submission" date="2019-03" db="EMBL/GenBank/DDBJ databases">
        <title>Draft genome of Brevundimonas sp. a heavy metal resistant soil bacteria.</title>
        <authorList>
            <person name="Soto J."/>
        </authorList>
    </citation>
    <scope>NUCLEOTIDE SEQUENCE [LARGE SCALE GENOMIC DNA]</scope>
    <source>
        <strain evidence="1 2">B-10</strain>
    </source>
</reference>
<organism evidence="1 2">
    <name type="scientific">Brevundimonas intermedia</name>
    <dbReference type="NCBI Taxonomy" id="74315"/>
    <lineage>
        <taxon>Bacteria</taxon>
        <taxon>Pseudomonadati</taxon>
        <taxon>Pseudomonadota</taxon>
        <taxon>Alphaproteobacteria</taxon>
        <taxon>Caulobacterales</taxon>
        <taxon>Caulobacteraceae</taxon>
        <taxon>Brevundimonas</taxon>
    </lineage>
</organism>
<protein>
    <submittedName>
        <fullName evidence="1">N-acetyltransferase</fullName>
    </submittedName>
</protein>
<dbReference type="Gene3D" id="3.40.630.30">
    <property type="match status" value="1"/>
</dbReference>
<accession>A0A4Y9RST9</accession>
<dbReference type="RefSeq" id="WP_135194629.1">
    <property type="nucleotide sequence ID" value="NZ_SPVH01000006.1"/>
</dbReference>
<evidence type="ECO:0000313" key="1">
    <source>
        <dbReference type="EMBL" id="TFW12144.1"/>
    </source>
</evidence>
<keyword evidence="2" id="KW-1185">Reference proteome</keyword>
<sequence length="215" mass="23304">MSEPLDASLVRNWLAGRSIARGLPAPVDARGGWRVDTCQPNERSRYVFMEVSEDLRKLALATTDPLIALKLCGTVASLRLVVSSRWEVQEGGYFMTLTGKAHARRAVPPGYRAEVAEQDGLITARIFASNGELAASGYGASASGVFVYDRIVSQPQHRRRGLGSAIMTLLASASEEPKSAQALVATDEGRVLYENMGWVVRSPWTTALIATPDVR</sequence>
<dbReference type="EMBL" id="SPVH01000006">
    <property type="protein sequence ID" value="TFW12144.1"/>
    <property type="molecule type" value="Genomic_DNA"/>
</dbReference>